<dbReference type="Gene3D" id="3.40.50.1820">
    <property type="entry name" value="alpha/beta hydrolase"/>
    <property type="match status" value="1"/>
</dbReference>
<gene>
    <name evidence="4" type="ORF">ZOSMA_6G02220</name>
</gene>
<dbReference type="Pfam" id="PF00561">
    <property type="entry name" value="Abhydrolase_1"/>
    <property type="match status" value="1"/>
</dbReference>
<dbReference type="InterPro" id="IPR000073">
    <property type="entry name" value="AB_hydrolase_1"/>
</dbReference>
<dbReference type="EMBL" id="LFYR01001803">
    <property type="protein sequence ID" value="KMZ59285.1"/>
    <property type="molecule type" value="Genomic_DNA"/>
</dbReference>
<dbReference type="GO" id="GO:0016787">
    <property type="term" value="F:hydrolase activity"/>
    <property type="evidence" value="ECO:0000318"/>
    <property type="project" value="GO_Central"/>
</dbReference>
<keyword evidence="1" id="KW-0378">Hydrolase</keyword>
<dbReference type="PANTHER" id="PTHR43329">
    <property type="entry name" value="EPOXIDE HYDROLASE"/>
    <property type="match status" value="1"/>
</dbReference>
<dbReference type="InterPro" id="IPR000639">
    <property type="entry name" value="Epox_hydrolase-like"/>
</dbReference>
<evidence type="ECO:0000259" key="3">
    <source>
        <dbReference type="Pfam" id="PF00561"/>
    </source>
</evidence>
<evidence type="ECO:0000313" key="4">
    <source>
        <dbReference type="EMBL" id="KMZ59285.1"/>
    </source>
</evidence>
<dbReference type="Proteomes" id="UP000036987">
    <property type="component" value="Unassembled WGS sequence"/>
</dbReference>
<dbReference type="PRINTS" id="PR00412">
    <property type="entry name" value="EPOXHYDRLASE"/>
</dbReference>
<dbReference type="OMA" id="ISYPEYF"/>
<name>A0A0K9NTK2_ZOSMR</name>
<organism evidence="4 5">
    <name type="scientific">Zostera marina</name>
    <name type="common">Eelgrass</name>
    <dbReference type="NCBI Taxonomy" id="29655"/>
    <lineage>
        <taxon>Eukaryota</taxon>
        <taxon>Viridiplantae</taxon>
        <taxon>Streptophyta</taxon>
        <taxon>Embryophyta</taxon>
        <taxon>Tracheophyta</taxon>
        <taxon>Spermatophyta</taxon>
        <taxon>Magnoliopsida</taxon>
        <taxon>Liliopsida</taxon>
        <taxon>Zosteraceae</taxon>
        <taxon>Zostera</taxon>
    </lineage>
</organism>
<dbReference type="AlphaFoldDB" id="A0A0K9NTK2"/>
<dbReference type="STRING" id="29655.A0A0K9NTK2"/>
<sequence>MKGIRHRILELKGGLNIHIAEKGEEGAPVVLFIHGFPDIWYGWRHQIIGIAEKGYHAVAVDLRGFGDTDVPIGVENYTEMHIVGDLIALIDTLGQQQVFVVAHDWGATIAWGLACFRPDKIKGFVALGVPYMPRHPTLKPIAIFNAVYGKNHYIIRFQVQVFNSYHFIYIKQLE</sequence>
<evidence type="ECO:0000313" key="5">
    <source>
        <dbReference type="Proteomes" id="UP000036987"/>
    </source>
</evidence>
<protein>
    <recommendedName>
        <fullName evidence="3">AB hydrolase-1 domain-containing protein</fullName>
    </recommendedName>
</protein>
<comment type="similarity">
    <text evidence="2">Belongs to the AB hydrolase superfamily. Epoxide hydrolase family.</text>
</comment>
<feature type="domain" description="AB hydrolase-1" evidence="3">
    <location>
        <begin position="28"/>
        <end position="148"/>
    </location>
</feature>
<proteinExistence type="inferred from homology"/>
<keyword evidence="5" id="KW-1185">Reference proteome</keyword>
<evidence type="ECO:0000256" key="2">
    <source>
        <dbReference type="ARBA" id="ARBA00038334"/>
    </source>
</evidence>
<reference evidence="5" key="1">
    <citation type="journal article" date="2016" name="Nature">
        <title>The genome of the seagrass Zostera marina reveals angiosperm adaptation to the sea.</title>
        <authorList>
            <person name="Olsen J.L."/>
            <person name="Rouze P."/>
            <person name="Verhelst B."/>
            <person name="Lin Y.-C."/>
            <person name="Bayer T."/>
            <person name="Collen J."/>
            <person name="Dattolo E."/>
            <person name="De Paoli E."/>
            <person name="Dittami S."/>
            <person name="Maumus F."/>
            <person name="Michel G."/>
            <person name="Kersting A."/>
            <person name="Lauritano C."/>
            <person name="Lohaus R."/>
            <person name="Toepel M."/>
            <person name="Tonon T."/>
            <person name="Vanneste K."/>
            <person name="Amirebrahimi M."/>
            <person name="Brakel J."/>
            <person name="Bostroem C."/>
            <person name="Chovatia M."/>
            <person name="Grimwood J."/>
            <person name="Jenkins J.W."/>
            <person name="Jueterbock A."/>
            <person name="Mraz A."/>
            <person name="Stam W.T."/>
            <person name="Tice H."/>
            <person name="Bornberg-Bauer E."/>
            <person name="Green P.J."/>
            <person name="Pearson G.A."/>
            <person name="Procaccini G."/>
            <person name="Duarte C.M."/>
            <person name="Schmutz J."/>
            <person name="Reusch T.B.H."/>
            <person name="Van de Peer Y."/>
        </authorList>
    </citation>
    <scope>NUCLEOTIDE SEQUENCE [LARGE SCALE GENOMIC DNA]</scope>
    <source>
        <strain evidence="5">cv. Finnish</strain>
    </source>
</reference>
<dbReference type="InterPro" id="IPR029058">
    <property type="entry name" value="AB_hydrolase_fold"/>
</dbReference>
<evidence type="ECO:0000256" key="1">
    <source>
        <dbReference type="ARBA" id="ARBA00022801"/>
    </source>
</evidence>
<accession>A0A0K9NTK2</accession>
<comment type="caution">
    <text evidence="4">The sequence shown here is derived from an EMBL/GenBank/DDBJ whole genome shotgun (WGS) entry which is preliminary data.</text>
</comment>
<dbReference type="SUPFAM" id="SSF53474">
    <property type="entry name" value="alpha/beta-Hydrolases"/>
    <property type="match status" value="1"/>
</dbReference>
<dbReference type="OrthoDB" id="7130006at2759"/>